<feature type="region of interest" description="Disordered" evidence="1">
    <location>
        <begin position="47"/>
        <end position="70"/>
    </location>
</feature>
<evidence type="ECO:0000313" key="2">
    <source>
        <dbReference type="EMBL" id="POW20954.1"/>
    </source>
</evidence>
<evidence type="ECO:0000313" key="3">
    <source>
        <dbReference type="Proteomes" id="UP000238274"/>
    </source>
</evidence>
<dbReference type="VEuPathDB" id="FungiDB:PSHT_03028"/>
<evidence type="ECO:0000256" key="1">
    <source>
        <dbReference type="SAM" id="MobiDB-lite"/>
    </source>
</evidence>
<feature type="region of interest" description="Disordered" evidence="1">
    <location>
        <begin position="190"/>
        <end position="245"/>
    </location>
</feature>
<keyword evidence="3" id="KW-1185">Reference proteome</keyword>
<dbReference type="InterPro" id="IPR020100">
    <property type="entry name" value="Glc-repressible_Grg1"/>
</dbReference>
<dbReference type="PANTHER" id="PTHR38789">
    <property type="entry name" value="REPRESSIBLE PROTEIN GRG1, PUTATIVE (AFU_ORTHOLOGUE AFUA_5G14210)-RELATED"/>
    <property type="match status" value="1"/>
</dbReference>
<dbReference type="AlphaFoldDB" id="A0A2S4WGR3"/>
<proteinExistence type="predicted"/>
<gene>
    <name evidence="2" type="ORF">PSHT_03028</name>
</gene>
<evidence type="ECO:0008006" key="4">
    <source>
        <dbReference type="Google" id="ProtNLM"/>
    </source>
</evidence>
<accession>A0A2S4WGR3</accession>
<dbReference type="OrthoDB" id="10039103at2759"/>
<comment type="caution">
    <text evidence="2">The sequence shown here is derived from an EMBL/GenBank/DDBJ whole genome shotgun (WGS) entry which is preliminary data.</text>
</comment>
<dbReference type="VEuPathDB" id="FungiDB:PSTT_04909"/>
<dbReference type="Proteomes" id="UP000238274">
    <property type="component" value="Unassembled WGS sequence"/>
</dbReference>
<organism evidence="2 3">
    <name type="scientific">Puccinia striiformis</name>
    <dbReference type="NCBI Taxonomy" id="27350"/>
    <lineage>
        <taxon>Eukaryota</taxon>
        <taxon>Fungi</taxon>
        <taxon>Dikarya</taxon>
        <taxon>Basidiomycota</taxon>
        <taxon>Pucciniomycotina</taxon>
        <taxon>Pucciniomycetes</taxon>
        <taxon>Pucciniales</taxon>
        <taxon>Pucciniaceae</taxon>
        <taxon>Puccinia</taxon>
    </lineage>
</organism>
<reference evidence="2 3" key="1">
    <citation type="submission" date="2017-12" db="EMBL/GenBank/DDBJ databases">
        <title>Gene loss provides genomic basis for host adaptation in cereal stripe rust fungi.</title>
        <authorList>
            <person name="Xia C."/>
        </authorList>
    </citation>
    <scope>NUCLEOTIDE SEQUENCE [LARGE SCALE GENOMIC DNA]</scope>
    <source>
        <strain evidence="2 3">93TX-2</strain>
    </source>
</reference>
<dbReference type="Pfam" id="PF11034">
    <property type="entry name" value="Grg1"/>
    <property type="match status" value="1"/>
</dbReference>
<protein>
    <recommendedName>
        <fullName evidence="4">Glucose-repressible protein</fullName>
    </recommendedName>
</protein>
<reference evidence="3" key="3">
    <citation type="journal article" date="2018" name="Mol. Plant Microbe Interact.">
        <title>Genome sequence resources for the wheat stripe rust pathogen (Puccinia striiformis f. sp. tritici) and the barley stripe rust pathogen (Puccinia striiformis f. sp. hordei).</title>
        <authorList>
            <person name="Xia C."/>
            <person name="Wang M."/>
            <person name="Yin C."/>
            <person name="Cornejo O.E."/>
            <person name="Hulbert S.H."/>
            <person name="Chen X."/>
        </authorList>
    </citation>
    <scope>NUCLEOTIDE SEQUENCE [LARGE SCALE GENOMIC DNA]</scope>
    <source>
        <strain evidence="3">93TX-2</strain>
    </source>
</reference>
<name>A0A2S4WGR3_9BASI</name>
<reference evidence="3" key="2">
    <citation type="journal article" date="2018" name="BMC Genomics">
        <title>Genomic insights into host adaptation between the wheat stripe rust pathogen (Puccinia striiformis f. sp. tritici) and the barley stripe rust pathogen (Puccinia striiformis f. sp. hordei).</title>
        <authorList>
            <person name="Xia C."/>
            <person name="Wang M."/>
            <person name="Yin C."/>
            <person name="Cornejo O.E."/>
            <person name="Hulbert S.H."/>
            <person name="Chen X."/>
        </authorList>
    </citation>
    <scope>NUCLEOTIDE SEQUENCE [LARGE SCALE GENOMIC DNA]</scope>
    <source>
        <strain evidence="3">93TX-2</strain>
    </source>
</reference>
<dbReference type="EMBL" id="PKSM01000027">
    <property type="protein sequence ID" value="POW20954.1"/>
    <property type="molecule type" value="Genomic_DNA"/>
</dbReference>
<sequence>MLIGESHYQTDCFDLQAKSCARFNIHIRHRHHQSQPDVISKRMNRLDKPQRLQRPANGLPRIDQQTSHSSRAALQGRLAYKSTSLPSHFVPLLFRQSSSSTSNKTIELSKLSTNTDIYLSFPAIPLTIADCPPPSTVPGRGYLITPPTMLESRKLTCPRLPSYQPISKTTKNSKMQTAKDAMNYVSDKVGEATNTASKEANKDAAKDSSNSLSDRASAATGAVGDKASELKDGASAEAHKQKAQH</sequence>
<feature type="compositionally biased region" description="Basic and acidic residues" evidence="1">
    <location>
        <begin position="226"/>
        <end position="245"/>
    </location>
</feature>
<dbReference type="PANTHER" id="PTHR38789:SF1">
    <property type="entry name" value="GLUCOSE-REPRESSIBLE GENE PROTEIN-RELATED"/>
    <property type="match status" value="1"/>
</dbReference>